<keyword evidence="3" id="KW-1185">Reference proteome</keyword>
<organism evidence="2 3">
    <name type="scientific">Quillaja saponaria</name>
    <name type="common">Soap bark tree</name>
    <dbReference type="NCBI Taxonomy" id="32244"/>
    <lineage>
        <taxon>Eukaryota</taxon>
        <taxon>Viridiplantae</taxon>
        <taxon>Streptophyta</taxon>
        <taxon>Embryophyta</taxon>
        <taxon>Tracheophyta</taxon>
        <taxon>Spermatophyta</taxon>
        <taxon>Magnoliopsida</taxon>
        <taxon>eudicotyledons</taxon>
        <taxon>Gunneridae</taxon>
        <taxon>Pentapetalae</taxon>
        <taxon>rosids</taxon>
        <taxon>fabids</taxon>
        <taxon>Fabales</taxon>
        <taxon>Quillajaceae</taxon>
        <taxon>Quillaja</taxon>
    </lineage>
</organism>
<feature type="transmembrane region" description="Helical" evidence="1">
    <location>
        <begin position="99"/>
        <end position="120"/>
    </location>
</feature>
<gene>
    <name evidence="2" type="ORF">O6P43_002921</name>
</gene>
<evidence type="ECO:0000256" key="1">
    <source>
        <dbReference type="SAM" id="Phobius"/>
    </source>
</evidence>
<feature type="transmembrane region" description="Helical" evidence="1">
    <location>
        <begin position="267"/>
        <end position="289"/>
    </location>
</feature>
<feature type="transmembrane region" description="Helical" evidence="1">
    <location>
        <begin position="220"/>
        <end position="240"/>
    </location>
</feature>
<protein>
    <submittedName>
        <fullName evidence="2">Transmembrane protein</fullName>
    </submittedName>
</protein>
<feature type="transmembrane region" description="Helical" evidence="1">
    <location>
        <begin position="30"/>
        <end position="51"/>
    </location>
</feature>
<feature type="transmembrane region" description="Helical" evidence="1">
    <location>
        <begin position="141"/>
        <end position="161"/>
    </location>
</feature>
<dbReference type="Proteomes" id="UP001163823">
    <property type="component" value="Chromosome 2"/>
</dbReference>
<reference evidence="2" key="1">
    <citation type="journal article" date="2023" name="Science">
        <title>Elucidation of the pathway for biosynthesis of saponin adjuvants from the soapbark tree.</title>
        <authorList>
            <person name="Reed J."/>
            <person name="Orme A."/>
            <person name="El-Demerdash A."/>
            <person name="Owen C."/>
            <person name="Martin L.B.B."/>
            <person name="Misra R.C."/>
            <person name="Kikuchi S."/>
            <person name="Rejzek M."/>
            <person name="Martin A.C."/>
            <person name="Harkess A."/>
            <person name="Leebens-Mack J."/>
            <person name="Louveau T."/>
            <person name="Stephenson M.J."/>
            <person name="Osbourn A."/>
        </authorList>
    </citation>
    <scope>NUCLEOTIDE SEQUENCE</scope>
    <source>
        <strain evidence="2">S10</strain>
    </source>
</reference>
<feature type="transmembrane region" description="Helical" evidence="1">
    <location>
        <begin position="173"/>
        <end position="199"/>
    </location>
</feature>
<dbReference type="KEGG" id="qsa:O6P43_002921"/>
<keyword evidence="1" id="KW-0472">Membrane</keyword>
<name>A0AAD7QDH5_QUISA</name>
<dbReference type="PANTHER" id="PTHR33133:SF21">
    <property type="entry name" value="TRANSMEMBRANE PROTEIN"/>
    <property type="match status" value="1"/>
</dbReference>
<proteinExistence type="predicted"/>
<evidence type="ECO:0000313" key="2">
    <source>
        <dbReference type="EMBL" id="KAJ7979530.1"/>
    </source>
</evidence>
<comment type="caution">
    <text evidence="2">The sequence shown here is derived from an EMBL/GenBank/DDBJ whole genome shotgun (WGS) entry which is preliminary data.</text>
</comment>
<keyword evidence="1" id="KW-1133">Transmembrane helix</keyword>
<sequence>MSEGEDIFLCFAPIKILFNSLKIFLRNKQIFISIFVLATLPLSFLIFSLSISTHQIRSQIYHLEAIARLSSTRFEARHVWHESRDDAIYLLRIKGLFFIPSYILSLIAAIAAVNSTATSFNGKRPSLQTVVTAVKLTWKRPVVATILVYGILLGYAAVSYTSRALTASRGSRFLVQVIGSGIEVYLMAVLSLGVVVSIMEDKLGWEAIKAGSGLMTGRRFCGWVLSGLFVVVSSMIASNLEMMDGQDSLLELSSFSSTVVIEVQDKMGLICLYGLAVLFSYVITTVFYCECRRRNVNRESVEQADTV</sequence>
<keyword evidence="1 2" id="KW-0812">Transmembrane</keyword>
<dbReference type="PANTHER" id="PTHR33133">
    <property type="entry name" value="OS08G0107100 PROTEIN-RELATED"/>
    <property type="match status" value="1"/>
</dbReference>
<dbReference type="EMBL" id="JARAOO010000002">
    <property type="protein sequence ID" value="KAJ7979531.1"/>
    <property type="molecule type" value="Genomic_DNA"/>
</dbReference>
<accession>A0AAD7QDH5</accession>
<dbReference type="AlphaFoldDB" id="A0AAD7QDH5"/>
<dbReference type="EMBL" id="JARAOO010000002">
    <property type="protein sequence ID" value="KAJ7979530.1"/>
    <property type="molecule type" value="Genomic_DNA"/>
</dbReference>
<evidence type="ECO:0000313" key="3">
    <source>
        <dbReference type="Proteomes" id="UP001163823"/>
    </source>
</evidence>